<dbReference type="SMART" id="SM01161">
    <property type="entry name" value="DUF1767"/>
    <property type="match status" value="1"/>
</dbReference>
<evidence type="ECO:0000256" key="1">
    <source>
        <dbReference type="ARBA" id="ARBA00006395"/>
    </source>
</evidence>
<dbReference type="GO" id="GO:0031422">
    <property type="term" value="C:RecQ family helicase-topoisomerase III complex"/>
    <property type="evidence" value="ECO:0007669"/>
    <property type="project" value="TreeGrafter"/>
</dbReference>
<feature type="compositionally biased region" description="Acidic residues" evidence="3">
    <location>
        <begin position="345"/>
        <end position="355"/>
    </location>
</feature>
<evidence type="ECO:0000313" key="6">
    <source>
        <dbReference type="EMBL" id="EYC23994.1"/>
    </source>
</evidence>
<dbReference type="GO" id="GO:0016604">
    <property type="term" value="C:nuclear body"/>
    <property type="evidence" value="ECO:0007669"/>
    <property type="project" value="TreeGrafter"/>
</dbReference>
<feature type="compositionally biased region" description="Basic and acidic residues" evidence="3">
    <location>
        <begin position="236"/>
        <end position="246"/>
    </location>
</feature>
<feature type="compositionally biased region" description="Polar residues" evidence="3">
    <location>
        <begin position="410"/>
        <end position="419"/>
    </location>
</feature>
<feature type="domain" description="RecQ-mediated genome instability protein 1 C-terminal OB-fold" evidence="5">
    <location>
        <begin position="511"/>
        <end position="617"/>
    </location>
</feature>
<dbReference type="InterPro" id="IPR042470">
    <property type="entry name" value="RMI1_N_C_sf"/>
</dbReference>
<dbReference type="GO" id="GO:0000166">
    <property type="term" value="F:nucleotide binding"/>
    <property type="evidence" value="ECO:0007669"/>
    <property type="project" value="InterPro"/>
</dbReference>
<dbReference type="InterPro" id="IPR032199">
    <property type="entry name" value="RMI1_C"/>
</dbReference>
<dbReference type="Pfam" id="PF16099">
    <property type="entry name" value="RMI1_C"/>
    <property type="match status" value="1"/>
</dbReference>
<dbReference type="STRING" id="53326.A0A016V8L6"/>
<dbReference type="Proteomes" id="UP000024635">
    <property type="component" value="Unassembled WGS sequence"/>
</dbReference>
<feature type="region of interest" description="Disordered" evidence="3">
    <location>
        <begin position="236"/>
        <end position="267"/>
    </location>
</feature>
<gene>
    <name evidence="6" type="primary">Acey_s0014.g2259</name>
    <name evidence="6" type="synonym">Acey-T07C12.12</name>
    <name evidence="6" type="ORF">Y032_0014g2259</name>
</gene>
<sequence length="627" mass="69471">MDEASSFVFDFFAERHVALKHEWLSNVLTFLLTSLEGITNTKRIANLVFEQWKYASLEESTYPTLSQLRLDNSDDEAPLYHPIVLQITSIVDIGAPFHLQFTTLVYEFVDNSGFEPLPDMETGGRSDIWEKPRRMLLLTVSDGETEFKAIEYHSIKELSLLIKPGCKILLIPPVRCKKDVFLLNPENVQIIGGDVESLFAAGRPLQVMARKLNISVPTSSARGVTTRTQVQLDAKESHLHENDSKQHTSTNIQQRKTESTNTKFGNGSIASHISQCTIDANDPNLASSEPSPSVGEALAMDFKDCSVASSVDEVTSTALSHLCNRTKPIAQVSPLHQICRSSPVELEESPPDFEAELERLRSTESSSFKGDKGPNTTKGIWTTDAEGTSPNDDSSARKTAWKSKMEQNRRTQPSLQTQLPAPMKRDKQNEGEPSSSKKVKVETITLDDDEYKVCDVSASTTASTSHGTQVLAEASQLQQDSGSDLIGKFRALNIVRLADATRLMRFAVGSCRKTVQAIVVDIVESLRIVDEMWTMKVTVQDESTDSLLCIIDNTSLTSLIGLTPKEAMEVRTSNDVSRRRDGQRRLAAVEAQLKRLDLILELELFSGGRADPVIRSIRTLMQALDVL</sequence>
<evidence type="ECO:0000313" key="7">
    <source>
        <dbReference type="Proteomes" id="UP000024635"/>
    </source>
</evidence>
<feature type="compositionally biased region" description="Polar residues" evidence="3">
    <location>
        <begin position="374"/>
        <end position="393"/>
    </location>
</feature>
<dbReference type="Pfam" id="PF08585">
    <property type="entry name" value="RMI1_N_C"/>
    <property type="match status" value="1"/>
</dbReference>
<comment type="caution">
    <text evidence="6">The sequence shown here is derived from an EMBL/GenBank/DDBJ whole genome shotgun (WGS) entry which is preliminary data.</text>
</comment>
<proteinExistence type="inferred from homology"/>
<dbReference type="PANTHER" id="PTHR14790:SF15">
    <property type="entry name" value="RECQ-MEDIATED GENOME INSTABILITY PROTEIN 1"/>
    <property type="match status" value="1"/>
</dbReference>
<dbReference type="GO" id="GO:0000724">
    <property type="term" value="P:double-strand break repair via homologous recombination"/>
    <property type="evidence" value="ECO:0007669"/>
    <property type="project" value="TreeGrafter"/>
</dbReference>
<evidence type="ECO:0000256" key="3">
    <source>
        <dbReference type="SAM" id="MobiDB-lite"/>
    </source>
</evidence>
<dbReference type="OrthoDB" id="341511at2759"/>
<feature type="domain" description="RecQ mediated genome instability protein 1 OB-fold" evidence="4">
    <location>
        <begin position="76"/>
        <end position="201"/>
    </location>
</feature>
<reference evidence="7" key="1">
    <citation type="journal article" date="2015" name="Nat. Genet.">
        <title>The genome and transcriptome of the zoonotic hookworm Ancylostoma ceylanicum identify infection-specific gene families.</title>
        <authorList>
            <person name="Schwarz E.M."/>
            <person name="Hu Y."/>
            <person name="Antoshechkin I."/>
            <person name="Miller M.M."/>
            <person name="Sternberg P.W."/>
            <person name="Aroian R.V."/>
        </authorList>
    </citation>
    <scope>NUCLEOTIDE SEQUENCE</scope>
    <source>
        <strain evidence="7">HY135</strain>
    </source>
</reference>
<evidence type="ECO:0000259" key="4">
    <source>
        <dbReference type="Pfam" id="PF08585"/>
    </source>
</evidence>
<evidence type="ECO:0000259" key="5">
    <source>
        <dbReference type="Pfam" id="PF16099"/>
    </source>
</evidence>
<dbReference type="InterPro" id="IPR013894">
    <property type="entry name" value="RMI1_OB"/>
</dbReference>
<evidence type="ECO:0000256" key="2">
    <source>
        <dbReference type="ARBA" id="ARBA00018987"/>
    </source>
</evidence>
<dbReference type="GO" id="GO:0000712">
    <property type="term" value="P:resolution of meiotic recombination intermediates"/>
    <property type="evidence" value="ECO:0007669"/>
    <property type="project" value="TreeGrafter"/>
</dbReference>
<dbReference type="PANTHER" id="PTHR14790">
    <property type="entry name" value="RECQ-MEDIATED GENOME INSTABILITY PROTEIN 1 RMI1"/>
    <property type="match status" value="1"/>
</dbReference>
<organism evidence="6 7">
    <name type="scientific">Ancylostoma ceylanicum</name>
    <dbReference type="NCBI Taxonomy" id="53326"/>
    <lineage>
        <taxon>Eukaryota</taxon>
        <taxon>Metazoa</taxon>
        <taxon>Ecdysozoa</taxon>
        <taxon>Nematoda</taxon>
        <taxon>Chromadorea</taxon>
        <taxon>Rhabditida</taxon>
        <taxon>Rhabditina</taxon>
        <taxon>Rhabditomorpha</taxon>
        <taxon>Strongyloidea</taxon>
        <taxon>Ancylostomatidae</taxon>
        <taxon>Ancylostomatinae</taxon>
        <taxon>Ancylostoma</taxon>
    </lineage>
</organism>
<keyword evidence="7" id="KW-1185">Reference proteome</keyword>
<dbReference type="EMBL" id="JARK01001350">
    <property type="protein sequence ID" value="EYC23994.1"/>
    <property type="molecule type" value="Genomic_DNA"/>
</dbReference>
<dbReference type="Gene3D" id="2.40.50.770">
    <property type="entry name" value="RecQ-mediated genome instability protein Rmi1, C-terminal domain"/>
    <property type="match status" value="1"/>
</dbReference>
<comment type="similarity">
    <text evidence="1">Belongs to the RMI1 family.</text>
</comment>
<feature type="region of interest" description="Disordered" evidence="3">
    <location>
        <begin position="343"/>
        <end position="441"/>
    </location>
</feature>
<protein>
    <recommendedName>
        <fullName evidence="2">RecQ-mediated genome instability protein 1</fullName>
    </recommendedName>
</protein>
<feature type="compositionally biased region" description="Polar residues" evidence="3">
    <location>
        <begin position="247"/>
        <end position="267"/>
    </location>
</feature>
<name>A0A016V8L6_9BILA</name>
<dbReference type="AlphaFoldDB" id="A0A016V8L6"/>
<accession>A0A016V8L6</accession>